<dbReference type="EMBL" id="BRXX01000233">
    <property type="protein sequence ID" value="GMH99364.1"/>
    <property type="molecule type" value="Genomic_DNA"/>
</dbReference>
<evidence type="ECO:0000256" key="4">
    <source>
        <dbReference type="ARBA" id="ARBA00022840"/>
    </source>
</evidence>
<dbReference type="AlphaFoldDB" id="A0A9W7F0P2"/>
<dbReference type="Proteomes" id="UP001165160">
    <property type="component" value="Unassembled WGS sequence"/>
</dbReference>
<evidence type="ECO:0000256" key="2">
    <source>
        <dbReference type="ARBA" id="ARBA00022741"/>
    </source>
</evidence>
<reference evidence="11" key="1">
    <citation type="journal article" date="2023" name="Commun. Biol.">
        <title>Genome analysis of Parmales, the sister group of diatoms, reveals the evolutionary specialization of diatoms from phago-mixotrophs to photoautotrophs.</title>
        <authorList>
            <person name="Ban H."/>
            <person name="Sato S."/>
            <person name="Yoshikawa S."/>
            <person name="Yamada K."/>
            <person name="Nakamura Y."/>
            <person name="Ichinomiya M."/>
            <person name="Sato N."/>
            <person name="Blanc-Mathieu R."/>
            <person name="Endo H."/>
            <person name="Kuwata A."/>
            <person name="Ogata H."/>
        </authorList>
    </citation>
    <scope>NUCLEOTIDE SEQUENCE [LARGE SCALE GENOMIC DNA]</scope>
    <source>
        <strain evidence="11">NIES 3699</strain>
    </source>
</reference>
<keyword evidence="4 5" id="KW-0067">ATP-binding</keyword>
<keyword evidence="1" id="KW-0808">Transferase</keyword>
<proteinExistence type="predicted"/>
<evidence type="ECO:0000256" key="5">
    <source>
        <dbReference type="PROSITE-ProRule" id="PRU10141"/>
    </source>
</evidence>
<dbReference type="PROSITE" id="PS50011">
    <property type="entry name" value="PROTEIN_KINASE_DOM"/>
    <property type="match status" value="1"/>
</dbReference>
<dbReference type="InterPro" id="IPR008271">
    <property type="entry name" value="Ser/Thr_kinase_AS"/>
</dbReference>
<feature type="transmembrane region" description="Helical" evidence="8">
    <location>
        <begin position="123"/>
        <end position="142"/>
    </location>
</feature>
<dbReference type="InterPro" id="IPR051681">
    <property type="entry name" value="Ser/Thr_Kinases-Pseudokinases"/>
</dbReference>
<dbReference type="InterPro" id="IPR017441">
    <property type="entry name" value="Protein_kinase_ATP_BS"/>
</dbReference>
<evidence type="ECO:0000256" key="7">
    <source>
        <dbReference type="SAM" id="MobiDB-lite"/>
    </source>
</evidence>
<dbReference type="PANTHER" id="PTHR44329">
    <property type="entry name" value="SERINE/THREONINE-PROTEIN KINASE TNNI3K-RELATED"/>
    <property type="match status" value="1"/>
</dbReference>
<keyword evidence="6" id="KW-0175">Coiled coil</keyword>
<keyword evidence="8" id="KW-0472">Membrane</keyword>
<feature type="coiled-coil region" evidence="6">
    <location>
        <begin position="422"/>
        <end position="456"/>
    </location>
</feature>
<dbReference type="PANTHER" id="PTHR44329:SF288">
    <property type="entry name" value="MITOGEN-ACTIVATED PROTEIN KINASE KINASE KINASE 20"/>
    <property type="match status" value="1"/>
</dbReference>
<evidence type="ECO:0000313" key="11">
    <source>
        <dbReference type="Proteomes" id="UP001165160"/>
    </source>
</evidence>
<sequence length="783" mass="86778">MSNSVRPADSTVGYDEADNSIRNTSTRPAGQLSLPGDGSESIDSQSTKNLTQRSLGKYSSRFFLESSTLIMASTSSAVQRLAKETLKGQWQTKTDLILGLVFENVRLEEMYMKSTLGGRCQEARNGLTAMLLFLVILILPIAREKLSGRSANILFNDNNTTPEYEAIQVNFNEKEEVMKGKILKVVISLVVFTILLRFFCQSEKRVAWLEGSAFSTTSLMFVVALIFSAMPLVSILGSFPDLNEKRDLLFSLSYDGFNPDNIPKDPPAAGMLFSSITEVCTEGDSEIPNLDSLPSPGAAMGMGAAVQSMQSMRRCQNVFRAMGFANATLGLILFCAVGLMMFKIAFQLFFSFGPRQLLLWSIANFAVIFQFIVQLASVDGTFSPGENLAHIPILIVFIVEPLKGIREASDSQLDSRTRFVQRLSEEAETKALREKVKEAEEALSDLRKKTELTAEQYSLAGGIVEVLDKGDLAVTLASYRCDVVADLTFSKKLGSGAFGIVYLAEFRGDSVAVKQLISETVSSENLGRFVAEIVLLSKLHHPNITQLLAASWEPPNLAIVLEYAHNGDLASQLSSKKAALAWSAIRLRWLKNAVHGLAYLHNRDPPVMHRDLKPENCLITEYLALKLSDFGESKAVDYEGEMTIVGSPYYMASEVLRGEQYDESCDVFSLGLLIASLGVDDGKIQKVFSEEIREGKELTKMQKQRLKGMAIANRHARGWRADLTWWVEKGGWPREMKGLVERCWEEDREKRPKINDVAREVDAWTGSMFVAGMTKFTGRDDGV</sequence>
<comment type="caution">
    <text evidence="10">The sequence shown here is derived from an EMBL/GenBank/DDBJ whole genome shotgun (WGS) entry which is preliminary data.</text>
</comment>
<dbReference type="PROSITE" id="PS00108">
    <property type="entry name" value="PROTEIN_KINASE_ST"/>
    <property type="match status" value="1"/>
</dbReference>
<evidence type="ECO:0000259" key="9">
    <source>
        <dbReference type="PROSITE" id="PS50011"/>
    </source>
</evidence>
<name>A0A9W7F0P2_9STRA</name>
<keyword evidence="8" id="KW-0812">Transmembrane</keyword>
<dbReference type="PROSITE" id="PS00107">
    <property type="entry name" value="PROTEIN_KINASE_ATP"/>
    <property type="match status" value="1"/>
</dbReference>
<feature type="domain" description="Protein kinase" evidence="9">
    <location>
        <begin position="487"/>
        <end position="765"/>
    </location>
</feature>
<feature type="compositionally biased region" description="Polar residues" evidence="7">
    <location>
        <begin position="41"/>
        <end position="50"/>
    </location>
</feature>
<keyword evidence="8" id="KW-1133">Transmembrane helix</keyword>
<keyword evidence="2 5" id="KW-0547">Nucleotide-binding</keyword>
<protein>
    <recommendedName>
        <fullName evidence="9">Protein kinase domain-containing protein</fullName>
    </recommendedName>
</protein>
<feature type="transmembrane region" description="Helical" evidence="8">
    <location>
        <begin position="219"/>
        <end position="239"/>
    </location>
</feature>
<dbReference type="GO" id="GO:0005524">
    <property type="term" value="F:ATP binding"/>
    <property type="evidence" value="ECO:0007669"/>
    <property type="project" value="UniProtKB-UniRule"/>
</dbReference>
<evidence type="ECO:0000313" key="10">
    <source>
        <dbReference type="EMBL" id="GMH99364.1"/>
    </source>
</evidence>
<dbReference type="SUPFAM" id="SSF56112">
    <property type="entry name" value="Protein kinase-like (PK-like)"/>
    <property type="match status" value="1"/>
</dbReference>
<dbReference type="Gene3D" id="3.30.200.20">
    <property type="entry name" value="Phosphorylase Kinase, domain 1"/>
    <property type="match status" value="1"/>
</dbReference>
<evidence type="ECO:0000256" key="3">
    <source>
        <dbReference type="ARBA" id="ARBA00022777"/>
    </source>
</evidence>
<dbReference type="Gene3D" id="1.10.510.10">
    <property type="entry name" value="Transferase(Phosphotransferase) domain 1"/>
    <property type="match status" value="1"/>
</dbReference>
<evidence type="ECO:0000256" key="6">
    <source>
        <dbReference type="SAM" id="Coils"/>
    </source>
</evidence>
<gene>
    <name evidence="10" type="ORF">TrVE_jg13346</name>
</gene>
<dbReference type="GO" id="GO:0004674">
    <property type="term" value="F:protein serine/threonine kinase activity"/>
    <property type="evidence" value="ECO:0007669"/>
    <property type="project" value="TreeGrafter"/>
</dbReference>
<keyword evidence="3" id="KW-0418">Kinase</keyword>
<dbReference type="InterPro" id="IPR011009">
    <property type="entry name" value="Kinase-like_dom_sf"/>
</dbReference>
<evidence type="ECO:0000256" key="1">
    <source>
        <dbReference type="ARBA" id="ARBA00022679"/>
    </source>
</evidence>
<dbReference type="SMART" id="SM00220">
    <property type="entry name" value="S_TKc"/>
    <property type="match status" value="1"/>
</dbReference>
<accession>A0A9W7F0P2</accession>
<feature type="transmembrane region" description="Helical" evidence="8">
    <location>
        <begin position="182"/>
        <end position="199"/>
    </location>
</feature>
<feature type="transmembrane region" description="Helical" evidence="8">
    <location>
        <begin position="318"/>
        <end position="345"/>
    </location>
</feature>
<dbReference type="InterPro" id="IPR000719">
    <property type="entry name" value="Prot_kinase_dom"/>
</dbReference>
<feature type="binding site" evidence="5">
    <location>
        <position position="514"/>
    </location>
    <ligand>
        <name>ATP</name>
        <dbReference type="ChEBI" id="CHEBI:30616"/>
    </ligand>
</feature>
<feature type="region of interest" description="Disordered" evidence="7">
    <location>
        <begin position="1"/>
        <end position="50"/>
    </location>
</feature>
<evidence type="ECO:0000256" key="8">
    <source>
        <dbReference type="SAM" id="Phobius"/>
    </source>
</evidence>
<keyword evidence="11" id="KW-1185">Reference proteome</keyword>
<organism evidence="10 11">
    <name type="scientific">Triparma verrucosa</name>
    <dbReference type="NCBI Taxonomy" id="1606542"/>
    <lineage>
        <taxon>Eukaryota</taxon>
        <taxon>Sar</taxon>
        <taxon>Stramenopiles</taxon>
        <taxon>Ochrophyta</taxon>
        <taxon>Bolidophyceae</taxon>
        <taxon>Parmales</taxon>
        <taxon>Triparmaceae</taxon>
        <taxon>Triparma</taxon>
    </lineage>
</organism>
<dbReference type="Pfam" id="PF00069">
    <property type="entry name" value="Pkinase"/>
    <property type="match status" value="1"/>
</dbReference>